<reference evidence="1" key="1">
    <citation type="submission" date="2024-06" db="EMBL/GenBank/DDBJ databases">
        <title>Caulobacter inopinatus, sp. nov.</title>
        <authorList>
            <person name="Donachie S.P."/>
        </authorList>
    </citation>
    <scope>NUCLEOTIDE SEQUENCE</scope>
    <source>
        <strain evidence="1">73W</strain>
    </source>
</reference>
<dbReference type="InterPro" id="IPR011990">
    <property type="entry name" value="TPR-like_helical_dom_sf"/>
</dbReference>
<dbReference type="EMBL" id="CP158375">
    <property type="protein sequence ID" value="XDO97466.1"/>
    <property type="molecule type" value="Genomic_DNA"/>
</dbReference>
<dbReference type="AlphaFoldDB" id="A0AB39KVL8"/>
<name>A0AB39KVL8_9CAUL</name>
<protein>
    <submittedName>
        <fullName evidence="1">Tetratricopeptide repeat protein</fullName>
    </submittedName>
</protein>
<dbReference type="Gene3D" id="1.25.40.10">
    <property type="entry name" value="Tetratricopeptide repeat domain"/>
    <property type="match status" value="2"/>
</dbReference>
<accession>A0AB39KVL8</accession>
<sequence length="539" mass="59277">MSGAGGTAPVLDLARRLQQERRWGDAATIFEHVLIVEPDREDVRRALMQTHSASGRTLDALKVLGELRARHPDSVFAAQDMSEQTRPAIERYNLHMRANDVEHAAPYASALADLSPTNPLVLRTAMSCNQTLGDMEAAGRYAEALLKLEPDNLSAHETMAEVCKARGDQAGDLDHRSRVALVDRPGLHPLVRLKDIHDVASGLLCRPLDENALAELEKLLAAQGQYKVTEPEETGWPGWERHYRLMLESIDLPAVLGPTPAAPPEPRTTFADAAGQAMTWDDVTARADAVGAKVVFLVAADEAYVAMYGRWYVRSVLKHCDVPCMVVVHVIGGGAGLARSAQVVDVQDDGLVFAGDDFDEAAVTTRVHDAPPRGMAAKPIGHFQSIRFLQAGGLLRRLGRPLFISDIDLLLQRGVADLLDGNEGADLVFNENEGSSNAGARLTANLVLAYPTATTDAFFSFVSAYLSGMLTRDHLTRWIDQVALMLGRHHLLARHPQVQLRYFDVTLDINNIMYRSWQENPFRFLSLYHGFDMSSLQLD</sequence>
<evidence type="ECO:0000313" key="1">
    <source>
        <dbReference type="EMBL" id="XDO97466.1"/>
    </source>
</evidence>
<gene>
    <name evidence="1" type="ORF">ABOZ73_03340</name>
</gene>
<proteinExistence type="predicted"/>
<organism evidence="1">
    <name type="scientific">Caulobacter sp. 73W</name>
    <dbReference type="NCBI Taxonomy" id="3161137"/>
    <lineage>
        <taxon>Bacteria</taxon>
        <taxon>Pseudomonadati</taxon>
        <taxon>Pseudomonadota</taxon>
        <taxon>Alphaproteobacteria</taxon>
        <taxon>Caulobacterales</taxon>
        <taxon>Caulobacteraceae</taxon>
        <taxon>Caulobacter</taxon>
    </lineage>
</organism>
<dbReference type="RefSeq" id="WP_369060701.1">
    <property type="nucleotide sequence ID" value="NZ_CP158375.1"/>
</dbReference>
<dbReference type="SUPFAM" id="SSF48452">
    <property type="entry name" value="TPR-like"/>
    <property type="match status" value="1"/>
</dbReference>